<dbReference type="EMBL" id="KQ982753">
    <property type="protein sequence ID" value="KYQ51227.1"/>
    <property type="molecule type" value="Genomic_DNA"/>
</dbReference>
<reference evidence="2 3" key="1">
    <citation type="submission" date="2015-09" db="EMBL/GenBank/DDBJ databases">
        <title>Trachymyrmex zeteki WGS genome.</title>
        <authorList>
            <person name="Nygaard S."/>
            <person name="Hu H."/>
            <person name="Boomsma J."/>
            <person name="Zhang G."/>
        </authorList>
    </citation>
    <scope>NUCLEOTIDE SEQUENCE [LARGE SCALE GENOMIC DNA]</scope>
    <source>
        <strain evidence="2">Tzet28-1</strain>
        <tissue evidence="2">Whole body</tissue>
    </source>
</reference>
<keyword evidence="1" id="KW-1133">Transmembrane helix</keyword>
<gene>
    <name evidence="2" type="ORF">ALC60_09692</name>
</gene>
<evidence type="ECO:0000256" key="1">
    <source>
        <dbReference type="SAM" id="Phobius"/>
    </source>
</evidence>
<evidence type="ECO:0008006" key="4">
    <source>
        <dbReference type="Google" id="ProtNLM"/>
    </source>
</evidence>
<feature type="transmembrane region" description="Helical" evidence="1">
    <location>
        <begin position="143"/>
        <end position="164"/>
    </location>
</feature>
<protein>
    <recommendedName>
        <fullName evidence="4">Transmembrane protein</fullName>
    </recommendedName>
</protein>
<evidence type="ECO:0000313" key="3">
    <source>
        <dbReference type="Proteomes" id="UP000075809"/>
    </source>
</evidence>
<dbReference type="AlphaFoldDB" id="A0A151WTX5"/>
<organism evidence="2 3">
    <name type="scientific">Mycetomoellerius zeteki</name>
    <dbReference type="NCBI Taxonomy" id="64791"/>
    <lineage>
        <taxon>Eukaryota</taxon>
        <taxon>Metazoa</taxon>
        <taxon>Ecdysozoa</taxon>
        <taxon>Arthropoda</taxon>
        <taxon>Hexapoda</taxon>
        <taxon>Insecta</taxon>
        <taxon>Pterygota</taxon>
        <taxon>Neoptera</taxon>
        <taxon>Endopterygota</taxon>
        <taxon>Hymenoptera</taxon>
        <taxon>Apocrita</taxon>
        <taxon>Aculeata</taxon>
        <taxon>Formicoidea</taxon>
        <taxon>Formicidae</taxon>
        <taxon>Myrmicinae</taxon>
        <taxon>Mycetomoellerius</taxon>
    </lineage>
</organism>
<accession>A0A151WTX5</accession>
<keyword evidence="1" id="KW-0812">Transmembrane</keyword>
<dbReference type="Proteomes" id="UP000075809">
    <property type="component" value="Unassembled WGS sequence"/>
</dbReference>
<keyword evidence="1" id="KW-0472">Membrane</keyword>
<proteinExistence type="predicted"/>
<evidence type="ECO:0000313" key="2">
    <source>
        <dbReference type="EMBL" id="KYQ51227.1"/>
    </source>
</evidence>
<sequence length="168" mass="19401">MHAIKSQRRQTAQKDRSEISFRLSPSFLSFPLLFSPLYIRDIRGFSSWNRVLRTRAASTWFQVACRGYRARTSPSPGGTYTFRVHPPLLPSTFFPTPHTPSPIPFRHNNRAVSQRVFNGRRLHATRPRAGPPRPLPHRIASTLLFFLFLSSFFLLSFSLHLSFFDSLL</sequence>
<name>A0A151WTX5_9HYME</name>
<keyword evidence="3" id="KW-1185">Reference proteome</keyword>